<feature type="transmembrane region" description="Helical" evidence="1">
    <location>
        <begin position="31"/>
        <end position="51"/>
    </location>
</feature>
<dbReference type="PANTHER" id="PTHR38745">
    <property type="entry name" value="PHOSPHATASE, PUTATIVE-RELATED"/>
    <property type="match status" value="1"/>
</dbReference>
<evidence type="ECO:0000259" key="2">
    <source>
        <dbReference type="PROSITE" id="PS50056"/>
    </source>
</evidence>
<keyword evidence="1" id="KW-0472">Membrane</keyword>
<dbReference type="PROSITE" id="PS50056">
    <property type="entry name" value="TYR_PHOSPHATASE_2"/>
    <property type="match status" value="1"/>
</dbReference>
<evidence type="ECO:0000313" key="4">
    <source>
        <dbReference type="Proteomes" id="UP000507163"/>
    </source>
</evidence>
<dbReference type="InterPro" id="IPR000387">
    <property type="entry name" value="Tyr_Pase_dom"/>
</dbReference>
<dbReference type="InterPro" id="IPR029021">
    <property type="entry name" value="Prot-tyrosine_phosphatase-like"/>
</dbReference>
<organism evidence="3 4">
    <name type="scientific">Plasmodium chabaudi chabaudi</name>
    <dbReference type="NCBI Taxonomy" id="31271"/>
    <lineage>
        <taxon>Eukaryota</taxon>
        <taxon>Sar</taxon>
        <taxon>Alveolata</taxon>
        <taxon>Apicomplexa</taxon>
        <taxon>Aconoidasida</taxon>
        <taxon>Haemosporida</taxon>
        <taxon>Plasmodiidae</taxon>
        <taxon>Plasmodium</taxon>
        <taxon>Plasmodium (Vinckeia)</taxon>
    </lineage>
</organism>
<proteinExistence type="predicted"/>
<feature type="domain" description="Tyrosine specific protein phosphatases" evidence="2">
    <location>
        <begin position="193"/>
        <end position="266"/>
    </location>
</feature>
<accession>A0A1C6YFW6</accession>
<dbReference type="Proteomes" id="UP000507163">
    <property type="component" value="Chromosome 9"/>
</dbReference>
<keyword evidence="1" id="KW-1133">Transmembrane helix</keyword>
<keyword evidence="1" id="KW-0812">Transmembrane</keyword>
<dbReference type="InterPro" id="IPR016130">
    <property type="entry name" value="Tyr_Pase_AS"/>
</dbReference>
<sequence>MWDQLRDLENSQMENTNRQATPSSHGRYRSFIYIFLAMILSFGLIISYYALSEEPEDFELNCDDLNTKCVNYKYPHFKPSRLAIVDVHPENNNVILRSNMPLFNGAFSEEMLRKEIKRLMESSGLAYDDKMSLNIISFLRNTSYEGCCYTIERCSVKSDMITNYPILGTSINPYDVDPKIRNKELATLNWDSDNLIERVTELNNKFNAVKNTIFLVHCRHGRDRTGEFVAAYRMLIKRDKFIDVIKANEQMGIGTTNIYIEMEKWLCLYLEKVMGFPDVGCFDLKYDKQQHPKK</sequence>
<evidence type="ECO:0000256" key="1">
    <source>
        <dbReference type="SAM" id="Phobius"/>
    </source>
</evidence>
<dbReference type="EMBL" id="LT608175">
    <property type="protein sequence ID" value="SCM22224.1"/>
    <property type="molecule type" value="Genomic_DNA"/>
</dbReference>
<dbReference type="PANTHER" id="PTHR38745:SF2">
    <property type="entry name" value="TYROSINE SPECIFIC PROTEIN PHOSPHATASES DOMAIN-CONTAINING PROTEIN"/>
    <property type="match status" value="1"/>
</dbReference>
<name>A0A1C6YFW6_PLACU</name>
<dbReference type="AlphaFoldDB" id="A0A1C6YFW6"/>
<reference evidence="3 4" key="1">
    <citation type="submission" date="2016-08" db="EMBL/GenBank/DDBJ databases">
        <authorList>
            <consortium name="Pathogen Informatics"/>
        </authorList>
    </citation>
    <scope>NUCLEOTIDE SEQUENCE [LARGE SCALE GENOMIC DNA]</scope>
    <source>
        <strain evidence="3 4">AJ</strain>
    </source>
</reference>
<dbReference type="SUPFAM" id="SSF52799">
    <property type="entry name" value="(Phosphotyrosine protein) phosphatases II"/>
    <property type="match status" value="1"/>
</dbReference>
<evidence type="ECO:0000313" key="3">
    <source>
        <dbReference type="EMBL" id="SCM22224.1"/>
    </source>
</evidence>
<dbReference type="Gene3D" id="3.90.190.10">
    <property type="entry name" value="Protein tyrosine phosphatase superfamily"/>
    <property type="match status" value="1"/>
</dbReference>
<protein>
    <submittedName>
        <fullName evidence="3">Protein phosphatase, putative</fullName>
    </submittedName>
</protein>
<gene>
    <name evidence="3" type="ORF">PCHAJ_000203400</name>
</gene>
<dbReference type="PROSITE" id="PS00383">
    <property type="entry name" value="TYR_PHOSPHATASE_1"/>
    <property type="match status" value="1"/>
</dbReference>